<gene>
    <name evidence="1" type="ORF">ACJMK2_005473</name>
</gene>
<reference evidence="1 2" key="1">
    <citation type="submission" date="2024-11" db="EMBL/GenBank/DDBJ databases">
        <title>Chromosome-level genome assembly of the freshwater bivalve Anodonta woodiana.</title>
        <authorList>
            <person name="Chen X."/>
        </authorList>
    </citation>
    <scope>NUCLEOTIDE SEQUENCE [LARGE SCALE GENOMIC DNA]</scope>
    <source>
        <strain evidence="1">MN2024</strain>
        <tissue evidence="1">Gills</tissue>
    </source>
</reference>
<organism evidence="1 2">
    <name type="scientific">Sinanodonta woodiana</name>
    <name type="common">Chinese pond mussel</name>
    <name type="synonym">Anodonta woodiana</name>
    <dbReference type="NCBI Taxonomy" id="1069815"/>
    <lineage>
        <taxon>Eukaryota</taxon>
        <taxon>Metazoa</taxon>
        <taxon>Spiralia</taxon>
        <taxon>Lophotrochozoa</taxon>
        <taxon>Mollusca</taxon>
        <taxon>Bivalvia</taxon>
        <taxon>Autobranchia</taxon>
        <taxon>Heteroconchia</taxon>
        <taxon>Palaeoheterodonta</taxon>
        <taxon>Unionida</taxon>
        <taxon>Unionoidea</taxon>
        <taxon>Unionidae</taxon>
        <taxon>Unioninae</taxon>
        <taxon>Sinanodonta</taxon>
    </lineage>
</organism>
<keyword evidence="2" id="KW-1185">Reference proteome</keyword>
<proteinExistence type="predicted"/>
<dbReference type="Proteomes" id="UP001634394">
    <property type="component" value="Unassembled WGS sequence"/>
</dbReference>
<accession>A0ABD3VQ52</accession>
<evidence type="ECO:0000313" key="1">
    <source>
        <dbReference type="EMBL" id="KAL3863734.1"/>
    </source>
</evidence>
<comment type="caution">
    <text evidence="1">The sequence shown here is derived from an EMBL/GenBank/DDBJ whole genome shotgun (WGS) entry which is preliminary data.</text>
</comment>
<dbReference type="EMBL" id="JBJQND010000010">
    <property type="protein sequence ID" value="KAL3863734.1"/>
    <property type="molecule type" value="Genomic_DNA"/>
</dbReference>
<dbReference type="AlphaFoldDB" id="A0ABD3VQ52"/>
<protein>
    <submittedName>
        <fullName evidence="1">Uncharacterized protein</fullName>
    </submittedName>
</protein>
<name>A0ABD3VQ52_SINWO</name>
<evidence type="ECO:0000313" key="2">
    <source>
        <dbReference type="Proteomes" id="UP001634394"/>
    </source>
</evidence>
<sequence length="437" mass="49861">MATASNIPDSLVDNINALTVTEARRLELLQCISHISITDQDLYVNIRDAVETAGTIKSLSNSKDIILKSVHYAGVINTILQKVLPPHAGYILNVGMLFFQPLFRTTGINRNIAAKVIDGLQHILDDDMKHECEGIKNEIWDSVAYLTGVPPANEVSETDKLSILCGLGSSLKDSGSKQLGIIRSKVQDMVRKCSTDKFEVFLNYVELYCSLTILRELVLLYHVSVLSAYSAANATCVQNILDHHRDNDQSFCKVLSFLQKPRKDNLLWHLKYNANKREIIQSFLDKYKLQEDPNRFYDKALQIFSEKYKNATLSSHKILGMNRIRCYANTNMENNVFQFRKTSQEAKNIFSIHPFRWLYQYLTSGWWSLTATKGELSERGKWRLVEIEPDEPNLPSSFVIVLESTEDECIYTDSMGYVYSKRLNGADSGFFWTLHVL</sequence>